<keyword evidence="1" id="KW-0238">DNA-binding</keyword>
<proteinExistence type="predicted"/>
<dbReference type="CDD" id="cd00093">
    <property type="entry name" value="HTH_XRE"/>
    <property type="match status" value="1"/>
</dbReference>
<reference evidence="3 4" key="1">
    <citation type="submission" date="2016-10" db="EMBL/GenBank/DDBJ databases">
        <title>Paenibacillus species isolates.</title>
        <authorList>
            <person name="Beno S.M."/>
        </authorList>
    </citation>
    <scope>NUCLEOTIDE SEQUENCE [LARGE SCALE GENOMIC DNA]</scope>
    <source>
        <strain evidence="3 4">FSL H7-0710</strain>
    </source>
</reference>
<evidence type="ECO:0000313" key="3">
    <source>
        <dbReference type="EMBL" id="OMD43038.1"/>
    </source>
</evidence>
<dbReference type="EMBL" id="MPTC01000003">
    <property type="protein sequence ID" value="OMD43038.1"/>
    <property type="molecule type" value="Genomic_DNA"/>
</dbReference>
<dbReference type="Pfam" id="PF01381">
    <property type="entry name" value="HTH_3"/>
    <property type="match status" value="1"/>
</dbReference>
<dbReference type="Proteomes" id="UP000187439">
    <property type="component" value="Unassembled WGS sequence"/>
</dbReference>
<dbReference type="Gene3D" id="1.10.260.40">
    <property type="entry name" value="lambda repressor-like DNA-binding domains"/>
    <property type="match status" value="1"/>
</dbReference>
<dbReference type="PANTHER" id="PTHR46558:SF4">
    <property type="entry name" value="DNA-BIDING PHAGE PROTEIN"/>
    <property type="match status" value="1"/>
</dbReference>
<evidence type="ECO:0000256" key="1">
    <source>
        <dbReference type="ARBA" id="ARBA00023125"/>
    </source>
</evidence>
<dbReference type="SUPFAM" id="SSF47413">
    <property type="entry name" value="lambda repressor-like DNA-binding domains"/>
    <property type="match status" value="1"/>
</dbReference>
<comment type="caution">
    <text evidence="3">The sequence shown here is derived from an EMBL/GenBank/DDBJ whole genome shotgun (WGS) entry which is preliminary data.</text>
</comment>
<protein>
    <recommendedName>
        <fullName evidence="2">HTH cro/C1-type domain-containing protein</fullName>
    </recommendedName>
</protein>
<dbReference type="InterPro" id="IPR001387">
    <property type="entry name" value="Cro/C1-type_HTH"/>
</dbReference>
<evidence type="ECO:0000313" key="4">
    <source>
        <dbReference type="Proteomes" id="UP000187439"/>
    </source>
</evidence>
<dbReference type="RefSeq" id="WP_076117711.1">
    <property type="nucleotide sequence ID" value="NZ_MPTC01000003.1"/>
</dbReference>
<dbReference type="PANTHER" id="PTHR46558">
    <property type="entry name" value="TRACRIPTIONAL REGULATORY PROTEIN-RELATED-RELATED"/>
    <property type="match status" value="1"/>
</dbReference>
<dbReference type="AlphaFoldDB" id="A0A1R0Y6T5"/>
<dbReference type="PROSITE" id="PS50943">
    <property type="entry name" value="HTH_CROC1"/>
    <property type="match status" value="1"/>
</dbReference>
<dbReference type="InterPro" id="IPR010982">
    <property type="entry name" value="Lambda_DNA-bd_dom_sf"/>
</dbReference>
<evidence type="ECO:0000259" key="2">
    <source>
        <dbReference type="PROSITE" id="PS50943"/>
    </source>
</evidence>
<organism evidence="3 4">
    <name type="scientific">Paenibacillus odorifer</name>
    <dbReference type="NCBI Taxonomy" id="189426"/>
    <lineage>
        <taxon>Bacteria</taxon>
        <taxon>Bacillati</taxon>
        <taxon>Bacillota</taxon>
        <taxon>Bacilli</taxon>
        <taxon>Bacillales</taxon>
        <taxon>Paenibacillaceae</taxon>
        <taxon>Paenibacillus</taxon>
    </lineage>
</organism>
<gene>
    <name evidence="3" type="ORF">BSK52_05935</name>
</gene>
<sequence>MNYIELGTKIRTERNRIGLTQGKLSELVGISESYLGHIERGDRKLSVETLISLASVLNVTVDSLLYEEISGKSDIYFNQFKHLTKRLAPKQKQIVLDVVKTLTTHLDADE</sequence>
<name>A0A1R0Y6T5_9BACL</name>
<feature type="domain" description="HTH cro/C1-type" evidence="2">
    <location>
        <begin position="10"/>
        <end position="64"/>
    </location>
</feature>
<accession>A0A1R0Y6T5</accession>
<dbReference type="OrthoDB" id="9814553at2"/>
<dbReference type="GO" id="GO:0003677">
    <property type="term" value="F:DNA binding"/>
    <property type="evidence" value="ECO:0007669"/>
    <property type="project" value="UniProtKB-KW"/>
</dbReference>
<dbReference type="SMART" id="SM00530">
    <property type="entry name" value="HTH_XRE"/>
    <property type="match status" value="1"/>
</dbReference>